<dbReference type="NCBIfam" id="NF033708">
    <property type="entry name" value="T9SS_Cterm_ChiA"/>
    <property type="match status" value="1"/>
</dbReference>
<feature type="domain" description="G8" evidence="2">
    <location>
        <begin position="54"/>
        <end position="202"/>
    </location>
</feature>
<evidence type="ECO:0000313" key="3">
    <source>
        <dbReference type="EMBL" id="MBD0725424.1"/>
    </source>
</evidence>
<evidence type="ECO:0000256" key="1">
    <source>
        <dbReference type="SAM" id="SignalP"/>
    </source>
</evidence>
<gene>
    <name evidence="3" type="ORF">B6A10_09560</name>
</gene>
<evidence type="ECO:0000259" key="2">
    <source>
        <dbReference type="PROSITE" id="PS51484"/>
    </source>
</evidence>
<protein>
    <recommendedName>
        <fullName evidence="2">G8 domain-containing protein</fullName>
    </recommendedName>
</protein>
<dbReference type="InterPro" id="IPR044023">
    <property type="entry name" value="Ig_7"/>
</dbReference>
<feature type="signal peptide" evidence="1">
    <location>
        <begin position="1"/>
        <end position="37"/>
    </location>
</feature>
<feature type="chain" id="PRO_5046422602" description="G8 domain-containing protein" evidence="1">
    <location>
        <begin position="38"/>
        <end position="1450"/>
    </location>
</feature>
<reference evidence="3 4" key="1">
    <citation type="journal article" date="2020" name="Microbiol. Res.">
        <title>Flavobacterium pokkalii sp. nov., a novel plant growth promoting native rhizobacteria isolated from pokkali rice grown in coastal saline affected agricultural regions of southern India, Kerala.</title>
        <authorList>
            <person name="Menon R.R."/>
            <person name="Kumari S."/>
            <person name="Viver T."/>
            <person name="Rameshkumar N."/>
        </authorList>
    </citation>
    <scope>NUCLEOTIDE SEQUENCE [LARGE SCALE GENOMIC DNA]</scope>
    <source>
        <strain evidence="3 4">L1I52</strain>
    </source>
</reference>
<evidence type="ECO:0000313" key="4">
    <source>
        <dbReference type="Proteomes" id="UP000661715"/>
    </source>
</evidence>
<dbReference type="InterPro" id="IPR019316">
    <property type="entry name" value="G8_domain"/>
</dbReference>
<dbReference type="RefSeq" id="WP_188220699.1">
    <property type="nucleotide sequence ID" value="NZ_NASZ01000013.1"/>
</dbReference>
<dbReference type="Pfam" id="PF19081">
    <property type="entry name" value="Ig_7"/>
    <property type="match status" value="1"/>
</dbReference>
<dbReference type="Pfam" id="PF10162">
    <property type="entry name" value="G8"/>
    <property type="match status" value="1"/>
</dbReference>
<keyword evidence="1" id="KW-0732">Signal</keyword>
<organism evidence="3 4">
    <name type="scientific">Flavobacterium pokkalii</name>
    <dbReference type="NCBI Taxonomy" id="1940408"/>
    <lineage>
        <taxon>Bacteria</taxon>
        <taxon>Pseudomonadati</taxon>
        <taxon>Bacteroidota</taxon>
        <taxon>Flavobacteriia</taxon>
        <taxon>Flavobacteriales</taxon>
        <taxon>Flavobacteriaceae</taxon>
        <taxon>Flavobacterium</taxon>
    </lineage>
</organism>
<proteinExistence type="predicted"/>
<sequence length="1450" mass="150632">MRLNFTFNSFLFSILNTFCKKVVLASVLFLFQVVVFAATNTYTGSTGGNWNTASNWSLGTVPTSTDDVVIPSGKTVVLNVSSVNAKSVTVSGEIEIPSDSNISINSLLIVVTSPSGRIFFNKKSIITLPQDAALYLQNGSNSLDTSDNGVCSNNTEIHVGTTNYAVCTGGGALYSFDQVETAGGINIVSAGEIGSSQTICSGFVPNSLTSTTAATGAGIKTYEWQTNASGNYVAIGGATSETYSPPVLNTTTSYRRRTVSVINGQTFYSQYTSAVTITVNPASVGGSIAGSTSVCAGTNNSTLTLNGYTGSVVKWQSSNSSSFSSSVTDIANTTTTLTVTNLGATTYYRAVVVNGTCSAANSSIATITVTANNTVSTASLTSALCFNTAMPNITHTTTGATGIGSAIGLPTGVTASWSSNTITISGTPTQTGTFNYSIPLTGGCGSVNATGVLTVNSLPNNITNGFSATTICAGGSPELTFDAEDATFSTPYSITYKNDDTSVQYTVSIPSAAPYSFTPGDNPTSNTGYTLVSISNATCVRTSGFANPGANLIVRPIPTATVSGTTSVCVGASSPNITFTNPQTVAITITYNINGGTNQTVNVVGGGNSSTNVAVSTASAGDFVYNLVSVVYQSTPNCSNTLSGSATVTVNSNSVAPTSITGTTTICSGDSTILTLSGGTAGTGAVAKWYSGSCGGTLVGAGSSINVSPTSTTTYFVRYEGTCNTTSCTSATVTVNDNNTVSEASSSPILCANATMTNVTHTTTGATGIGVASNLPAGVTASWASNTITITGVSTESGTFNYNIPLTGGCGNVSATGTIVVNPLPTTPIAGTPTNPTCTRPTGSVPLSGLPSSGTIVQTGYKEDTYAITGGGTQTISGLLPGTYYFAIDNGSCVSGTVTVVIIAPVTNTWSTGSWSDGTPTINQRLVFASDYTNANDVDIEGCSCQVTGSTTVTIKSGRTLKIENGVEVQSNAKLIFENDASLVQMNDAAVNSGNINYHRHTGFVKRYDFTYWSSPVAGQTLKALSPNTLYDKYYSYNPTSGWKIEYNGAAIMEKGRGYIIRAPQTFSITVPAVDTAPEFVGVPNNGLVSYAVLPNLVNLVGNPYPSAVDADKFIAANSASLEGTLYFWTHNTSPSKNIEGDAIYNYTANDYFVYNKTGGVGVSGKIAAGQSFFAPSSTTGGTVLFNNAMRYTEGQPNYDNSQFYKLGSTSKTTTKAEVEIKKSRIWLNLTNKDGAYKQMLIGYIDGATNNYDAGFDGVTYDGNQFVDFYSVNNAVNLAIQGRALPFVKQDSIALGYKSTIAGDFQISIDHADGVLETQNVFLEDKTLNVLHDLRKGAYTFTTAKGVFNNRFILRYVDKNAVEEVAAPVVSEELSNEVLASVKDGVITVNSTVGALKTVVIYDVSGGILYQKDNVDSNELVIQQLISSHQVLVVTIVLSDGTSLSRKVIY</sequence>
<dbReference type="Proteomes" id="UP000661715">
    <property type="component" value="Unassembled WGS sequence"/>
</dbReference>
<comment type="caution">
    <text evidence="3">The sequence shown here is derived from an EMBL/GenBank/DDBJ whole genome shotgun (WGS) entry which is preliminary data.</text>
</comment>
<accession>A0ABR7URT5</accession>
<dbReference type="EMBL" id="NASZ01000013">
    <property type="protein sequence ID" value="MBD0725424.1"/>
    <property type="molecule type" value="Genomic_DNA"/>
</dbReference>
<name>A0ABR7URT5_9FLAO</name>
<dbReference type="PROSITE" id="PS51484">
    <property type="entry name" value="G8"/>
    <property type="match status" value="1"/>
</dbReference>
<keyword evidence="4" id="KW-1185">Reference proteome</keyword>